<feature type="compositionally biased region" description="Acidic residues" evidence="1">
    <location>
        <begin position="88"/>
        <end position="106"/>
    </location>
</feature>
<feature type="region of interest" description="Disordered" evidence="1">
    <location>
        <begin position="49"/>
        <end position="106"/>
    </location>
</feature>
<keyword evidence="3" id="KW-1185">Reference proteome</keyword>
<sequence>MVHMKILKKCGGELEHSLRSRCIEPSSTEEYINSPGDIVTRTKIGRTWRKLDTKSPNKPFIKKDKPKEAFKPNTSNSNEQRKFHKCEEESDSEVDTEESETSESDEIDIINAQINNIDLIYEVLDVNSDLPQVGKSDTNLTNIQDAKLYRTKPEKGMGYTAGKSSISTFMVGNQEAKVNLDTGAYCTCVGKGYLKTIVPDWEEKLYQYKESNLVVQVKA</sequence>
<name>A0A9Q3JSJ9_9BASI</name>
<comment type="caution">
    <text evidence="2">The sequence shown here is derived from an EMBL/GenBank/DDBJ whole genome shotgun (WGS) entry which is preliminary data.</text>
</comment>
<dbReference type="EMBL" id="AVOT02080017">
    <property type="protein sequence ID" value="MBW0566987.1"/>
    <property type="molecule type" value="Genomic_DNA"/>
</dbReference>
<protein>
    <submittedName>
        <fullName evidence="2">Uncharacterized protein</fullName>
    </submittedName>
</protein>
<organism evidence="2 3">
    <name type="scientific">Austropuccinia psidii MF-1</name>
    <dbReference type="NCBI Taxonomy" id="1389203"/>
    <lineage>
        <taxon>Eukaryota</taxon>
        <taxon>Fungi</taxon>
        <taxon>Dikarya</taxon>
        <taxon>Basidiomycota</taxon>
        <taxon>Pucciniomycotina</taxon>
        <taxon>Pucciniomycetes</taxon>
        <taxon>Pucciniales</taxon>
        <taxon>Sphaerophragmiaceae</taxon>
        <taxon>Austropuccinia</taxon>
    </lineage>
</organism>
<feature type="compositionally biased region" description="Basic and acidic residues" evidence="1">
    <location>
        <begin position="49"/>
        <end position="70"/>
    </location>
</feature>
<dbReference type="Proteomes" id="UP000765509">
    <property type="component" value="Unassembled WGS sequence"/>
</dbReference>
<reference evidence="2" key="1">
    <citation type="submission" date="2021-03" db="EMBL/GenBank/DDBJ databases">
        <title>Draft genome sequence of rust myrtle Austropuccinia psidii MF-1, a brazilian biotype.</title>
        <authorList>
            <person name="Quecine M.C."/>
            <person name="Pachon D.M.R."/>
            <person name="Bonatelli M.L."/>
            <person name="Correr F.H."/>
            <person name="Franceschini L.M."/>
            <person name="Leite T.F."/>
            <person name="Margarido G.R.A."/>
            <person name="Almeida C.A."/>
            <person name="Ferrarezi J.A."/>
            <person name="Labate C.A."/>
        </authorList>
    </citation>
    <scope>NUCLEOTIDE SEQUENCE</scope>
    <source>
        <strain evidence="2">MF-1</strain>
    </source>
</reference>
<gene>
    <name evidence="2" type="ORF">O181_106702</name>
</gene>
<evidence type="ECO:0000313" key="3">
    <source>
        <dbReference type="Proteomes" id="UP000765509"/>
    </source>
</evidence>
<evidence type="ECO:0000313" key="2">
    <source>
        <dbReference type="EMBL" id="MBW0566987.1"/>
    </source>
</evidence>
<accession>A0A9Q3JSJ9</accession>
<dbReference type="AlphaFoldDB" id="A0A9Q3JSJ9"/>
<proteinExistence type="predicted"/>
<evidence type="ECO:0000256" key="1">
    <source>
        <dbReference type="SAM" id="MobiDB-lite"/>
    </source>
</evidence>